<keyword evidence="2" id="KW-0472">Membrane</keyword>
<keyword evidence="2" id="KW-0812">Transmembrane</keyword>
<feature type="region of interest" description="Disordered" evidence="1">
    <location>
        <begin position="138"/>
        <end position="157"/>
    </location>
</feature>
<name>A0A9X7IQR7_9MYCO</name>
<evidence type="ECO:0000313" key="4">
    <source>
        <dbReference type="Proteomes" id="UP000237911"/>
    </source>
</evidence>
<dbReference type="Proteomes" id="UP000237911">
    <property type="component" value="Unassembled WGS sequence"/>
</dbReference>
<organism evidence="3 4">
    <name type="scientific">Mycolicibacter virginiensis</name>
    <dbReference type="NCBI Taxonomy" id="1795032"/>
    <lineage>
        <taxon>Bacteria</taxon>
        <taxon>Bacillati</taxon>
        <taxon>Actinomycetota</taxon>
        <taxon>Actinomycetes</taxon>
        <taxon>Mycobacteriales</taxon>
        <taxon>Mycobacteriaceae</taxon>
        <taxon>Mycolicibacter</taxon>
    </lineage>
</organism>
<keyword evidence="2" id="KW-1133">Transmembrane helix</keyword>
<dbReference type="RefSeq" id="WP_105294573.1">
    <property type="nucleotide sequence ID" value="NZ_PUEV01000012.1"/>
</dbReference>
<keyword evidence="4" id="KW-1185">Reference proteome</keyword>
<sequence>MSSLTAIRGAPKWARVTVLTVWVLVLIAGVLIGGKLALDRAYQHGFHQGFEAGVQASASAPLEGTAPEALRQAVESGAPVAFMAPADAATRWSCDVWVALPDGTVWRVPVSPAEDGTPLQRDNSTARGKYVLLQQCGSGSNEVLPPRADSGRSGGGR</sequence>
<feature type="transmembrane region" description="Helical" evidence="2">
    <location>
        <begin position="20"/>
        <end position="38"/>
    </location>
</feature>
<dbReference type="EMBL" id="PUEV01000012">
    <property type="protein sequence ID" value="PQM53757.1"/>
    <property type="molecule type" value="Genomic_DNA"/>
</dbReference>
<evidence type="ECO:0000256" key="1">
    <source>
        <dbReference type="SAM" id="MobiDB-lite"/>
    </source>
</evidence>
<evidence type="ECO:0000256" key="2">
    <source>
        <dbReference type="SAM" id="Phobius"/>
    </source>
</evidence>
<comment type="caution">
    <text evidence="3">The sequence shown here is derived from an EMBL/GenBank/DDBJ whole genome shotgun (WGS) entry which is preliminary data.</text>
</comment>
<proteinExistence type="predicted"/>
<accession>A0A9X7IQR7</accession>
<evidence type="ECO:0000313" key="3">
    <source>
        <dbReference type="EMBL" id="PQM53757.1"/>
    </source>
</evidence>
<reference evidence="3 4" key="1">
    <citation type="submission" date="2018-02" db="EMBL/GenBank/DDBJ databases">
        <title>Draft genome sequence of Mycobacterium virginiense isolated from mud of a swine farm in Japan.</title>
        <authorList>
            <person name="Ohya K."/>
        </authorList>
    </citation>
    <scope>NUCLEOTIDE SEQUENCE [LARGE SCALE GENOMIC DNA]</scope>
    <source>
        <strain evidence="3 4">GF75</strain>
    </source>
</reference>
<gene>
    <name evidence="3" type="ORF">C5U48_02825</name>
</gene>
<dbReference type="AlphaFoldDB" id="A0A9X7IQR7"/>
<protein>
    <submittedName>
        <fullName evidence="3">Uncharacterized protein</fullName>
    </submittedName>
</protein>